<evidence type="ECO:0000313" key="1">
    <source>
        <dbReference type="EMBL" id="CUS54724.1"/>
    </source>
</evidence>
<protein>
    <submittedName>
        <fullName evidence="1">Uncharacterized protein</fullName>
    </submittedName>
</protein>
<name>A0A160TXE8_9ZZZZ</name>
<proteinExistence type="predicted"/>
<dbReference type="AlphaFoldDB" id="A0A160TXE8"/>
<sequence>MPGMAVAVLLYAVPLNVLSDPTNSPLPLPNLRQADDDTRLWLPQLDTGFRTHISVQPSLLPQSGIAGPVFLAVEISTTLTRIRELRQSGASGLALALLKEIETEHKSDWLEWEQELWLALRAAGDYTMLLSRLQSALSRLDGVLKARVYVEIAGVHILQDNPRRARSVLRAMWVDSEPDNHTAMTARRLMIDAYRAENLFLDADAACSRFQSEYYPDDASWGELRATILLESGRPGEALRYLVGQQGEQAKRLRLVARLREGSYSADDVLTRLVASAEQSNVGVDAHFYWGIMAEAALLAKDWSSRVKALEWLLASGVKTKAPVLPPTRVQLLTAYNRLAAEILPVIPFGPQDPGSWINAVESAGVGPEGQHALLVTILRTGVEEDAVGILTRSLVASLIETQLSPLVLLLYGDTAPMGSESQIEDDLLQALAQEAVQNQHYALAARLSGKMRAPPPNMNEGEWVLRRSRIQIFAGQADDGLIAVVDWLSGSDQLSEEMLDRVMQVLFDLQTIGRHALALKGFAQAANLVQTPRQRQELFFWIAESHAALNEHVRSADLFLRSAVVDTRTATASRWSQSARFKAAVQLTQAGLLTDARMIYLDLLQQADDRNQQLVLKQKIQDLDLRQTWSH</sequence>
<dbReference type="EMBL" id="CZRL01000104">
    <property type="protein sequence ID" value="CUS54724.1"/>
    <property type="molecule type" value="Genomic_DNA"/>
</dbReference>
<reference evidence="1" key="1">
    <citation type="submission" date="2015-10" db="EMBL/GenBank/DDBJ databases">
        <authorList>
            <person name="Gilbert D.G."/>
        </authorList>
    </citation>
    <scope>NUCLEOTIDE SEQUENCE</scope>
</reference>
<gene>
    <name evidence="1" type="ORF">MGWOODY_XGa943</name>
</gene>
<organism evidence="1">
    <name type="scientific">hydrothermal vent metagenome</name>
    <dbReference type="NCBI Taxonomy" id="652676"/>
    <lineage>
        <taxon>unclassified sequences</taxon>
        <taxon>metagenomes</taxon>
        <taxon>ecological metagenomes</taxon>
    </lineage>
</organism>
<accession>A0A160TXE8</accession>